<keyword evidence="5" id="KW-1185">Reference proteome</keyword>
<dbReference type="SMART" id="SM00939">
    <property type="entry name" value="PepX_C"/>
    <property type="match status" value="1"/>
</dbReference>
<dbReference type="InterPro" id="IPR013736">
    <property type="entry name" value="Xaa-Pro_dipept_C"/>
</dbReference>
<evidence type="ECO:0000256" key="1">
    <source>
        <dbReference type="ARBA" id="ARBA00022801"/>
    </source>
</evidence>
<organism evidence="4 5">
    <name type="scientific">Hymenobacter antarcticus</name>
    <dbReference type="NCBI Taxonomy" id="486270"/>
    <lineage>
        <taxon>Bacteria</taxon>
        <taxon>Pseudomonadati</taxon>
        <taxon>Bacteroidota</taxon>
        <taxon>Cytophagia</taxon>
        <taxon>Cytophagales</taxon>
        <taxon>Hymenobacteraceae</taxon>
        <taxon>Hymenobacter</taxon>
    </lineage>
</organism>
<dbReference type="Gene3D" id="1.10.3020.10">
    <property type="entry name" value="alpha-amino acid ester hydrolase ( Helical cap domain)"/>
    <property type="match status" value="1"/>
</dbReference>
<dbReference type="Gene3D" id="2.60.120.260">
    <property type="entry name" value="Galactose-binding domain-like"/>
    <property type="match status" value="1"/>
</dbReference>
<sequence length="619" mass="69580">MTRFFFAALLAAASVAAPALAQTRAQDSTFVRQHYTKLDRQVPMRDGVKLYTVIYVPKDAAAALPYPFLMTRTPYSAGPYGEDKYRTRGPGPSQELSAEKYIFVYQDVRGRYMSEGRFEEMTPALTAIPTGNGPSPATPHDESTDTFDTIEWLLQHVPGHNGRVGMMGISYPGFYASAALPNAHPALKAVSPQAPVTDEFLGDDARHKGAFFLLDNFEFTNYFDVPRPRPVAEYQELFKFEPKDAYKFFLALGPIKNANGPKYFNNRARIWNEYQQHDTYDAYWQARNIRTALTGVKPAVLVVGGWFDAEDLYGALNTYKAIENQNPGTTNHLVMGPWTHGAWARPDWSKFGPLSFGSNTAQTYRETLETPFFNFYLKDKGSFNPAEATVFNTGTNEWKTYAAWPPVATETRTLYFQEANRLAFTAPTAGQKPNEYISDPANPVPYTDGIHGSRNNEYMMEDQRFAAKRPDVLTFHTEALPEDLTLAGPLTADLFVSTSGTDADFIVKVIDEQPDGTQRLVRAEVMRGRFRNSFSKPEAFKPNEPTEVKYELPDVLHTFKKGHRLLVQVQSTWFPLVDRNPQTFVPIATAEARDFKKATIRLYHDAGHASAVRVQVVAP</sequence>
<evidence type="ECO:0000256" key="2">
    <source>
        <dbReference type="SAM" id="SignalP"/>
    </source>
</evidence>
<evidence type="ECO:0000259" key="3">
    <source>
        <dbReference type="SMART" id="SM00939"/>
    </source>
</evidence>
<dbReference type="EMBL" id="BAABDI010000023">
    <property type="protein sequence ID" value="GAA3982838.1"/>
    <property type="molecule type" value="Genomic_DNA"/>
</dbReference>
<proteinExistence type="predicted"/>
<evidence type="ECO:0000313" key="4">
    <source>
        <dbReference type="EMBL" id="GAA3982838.1"/>
    </source>
</evidence>
<feature type="domain" description="Xaa-Pro dipeptidyl-peptidase C-terminal" evidence="3">
    <location>
        <begin position="370"/>
        <end position="613"/>
    </location>
</feature>
<protein>
    <submittedName>
        <fullName evidence="4">CocE/NonD family hydrolase</fullName>
    </submittedName>
</protein>
<keyword evidence="2" id="KW-0732">Signal</keyword>
<dbReference type="InterPro" id="IPR000383">
    <property type="entry name" value="Xaa-Pro-like_dom"/>
</dbReference>
<dbReference type="Gene3D" id="3.40.50.1820">
    <property type="entry name" value="alpha/beta hydrolase"/>
    <property type="match status" value="1"/>
</dbReference>
<dbReference type="InterPro" id="IPR050585">
    <property type="entry name" value="Xaa-Pro_dipeptidyl-ppase/CocE"/>
</dbReference>
<dbReference type="InterPro" id="IPR005674">
    <property type="entry name" value="CocE/Ser_esterase"/>
</dbReference>
<feature type="signal peptide" evidence="2">
    <location>
        <begin position="1"/>
        <end position="21"/>
    </location>
</feature>
<dbReference type="PANTHER" id="PTHR43056">
    <property type="entry name" value="PEPTIDASE S9 PROLYL OLIGOPEPTIDASE"/>
    <property type="match status" value="1"/>
</dbReference>
<dbReference type="InterPro" id="IPR029058">
    <property type="entry name" value="AB_hydrolase_fold"/>
</dbReference>
<gene>
    <name evidence="4" type="ORF">GCM10022407_30090</name>
</gene>
<dbReference type="GO" id="GO:0016787">
    <property type="term" value="F:hydrolase activity"/>
    <property type="evidence" value="ECO:0007669"/>
    <property type="project" value="UniProtKB-KW"/>
</dbReference>
<dbReference type="Pfam" id="PF02129">
    <property type="entry name" value="Peptidase_S15"/>
    <property type="match status" value="1"/>
</dbReference>
<dbReference type="Pfam" id="PF08530">
    <property type="entry name" value="PepX_C"/>
    <property type="match status" value="1"/>
</dbReference>
<dbReference type="PANTHER" id="PTHR43056:SF10">
    <property type="entry name" value="COCE_NOND FAMILY, PUTATIVE (AFU_ORTHOLOGUE AFUA_7G00600)-RELATED"/>
    <property type="match status" value="1"/>
</dbReference>
<reference evidence="5" key="1">
    <citation type="journal article" date="2019" name="Int. J. Syst. Evol. Microbiol.">
        <title>The Global Catalogue of Microorganisms (GCM) 10K type strain sequencing project: providing services to taxonomists for standard genome sequencing and annotation.</title>
        <authorList>
            <consortium name="The Broad Institute Genomics Platform"/>
            <consortium name="The Broad Institute Genome Sequencing Center for Infectious Disease"/>
            <person name="Wu L."/>
            <person name="Ma J."/>
        </authorList>
    </citation>
    <scope>NUCLEOTIDE SEQUENCE [LARGE SCALE GENOMIC DNA]</scope>
    <source>
        <strain evidence="5">JCM 17217</strain>
    </source>
</reference>
<dbReference type="RefSeq" id="WP_345125685.1">
    <property type="nucleotide sequence ID" value="NZ_BAABDI010000023.1"/>
</dbReference>
<name>A0ABP7QI60_9BACT</name>
<feature type="chain" id="PRO_5045675655" evidence="2">
    <location>
        <begin position="22"/>
        <end position="619"/>
    </location>
</feature>
<dbReference type="Proteomes" id="UP001501556">
    <property type="component" value="Unassembled WGS sequence"/>
</dbReference>
<dbReference type="SUPFAM" id="SSF53474">
    <property type="entry name" value="alpha/beta-Hydrolases"/>
    <property type="match status" value="1"/>
</dbReference>
<dbReference type="SUPFAM" id="SSF49785">
    <property type="entry name" value="Galactose-binding domain-like"/>
    <property type="match status" value="1"/>
</dbReference>
<evidence type="ECO:0000313" key="5">
    <source>
        <dbReference type="Proteomes" id="UP001501556"/>
    </source>
</evidence>
<accession>A0ABP7QI60</accession>
<keyword evidence="1 4" id="KW-0378">Hydrolase</keyword>
<dbReference type="NCBIfam" id="TIGR00976">
    <property type="entry name" value="CocE_NonD"/>
    <property type="match status" value="1"/>
</dbReference>
<comment type="caution">
    <text evidence="4">The sequence shown here is derived from an EMBL/GenBank/DDBJ whole genome shotgun (WGS) entry which is preliminary data.</text>
</comment>
<dbReference type="InterPro" id="IPR008979">
    <property type="entry name" value="Galactose-bd-like_sf"/>
</dbReference>